<dbReference type="InterPro" id="IPR018076">
    <property type="entry name" value="T2SS_GspF_dom"/>
</dbReference>
<dbReference type="AlphaFoldDB" id="A0A2N9Y1C9"/>
<sequence length="410" mass="44825">MNKPVAVSKSKPAGTTFSFEGKNIKTEQIVRGEVVAKNEAEARAKLNRRQIRVIQIVKVKKQRQKKISQADITVFTRQLSTMMKSGLPLMQAFDIAAKGHSNPAMTQLLTEIRADVEQGTSLADSFSKHPKYFDKFYCNLVRAGEAGGVLEGLLDKLAVYKEKTQGIKKKVKSALTYPAVVVIVAIALIFVMMMFVLPSFAKVYEGMGVPLPGLTQVMMNISDFFVHYGIFMIIALIIAGIGFYKSFQNSAAMQKRFDHILLKLPIFGQIVRKATIARWSRTMATLFAAGVPLVEVLDSVAGAAGNIEYEEATQEIRAKVNQGISLTSAMQATELFPNMVMQMASIGEESGSLDSMLNKAAEFYEDDVDTAVSQLSSLMEPIIMVVLGGIVGVILVAMYLPLFNIGNAVG</sequence>
<dbReference type="RefSeq" id="WP_100136499.1">
    <property type="nucleotide sequence ID" value="NZ_MEIS01000001.1"/>
</dbReference>
<feature type="transmembrane region" description="Helical" evidence="10">
    <location>
        <begin position="382"/>
        <end position="402"/>
    </location>
</feature>
<name>A0A2N9Y1C9_9NEIS</name>
<dbReference type="GO" id="GO:0015628">
    <property type="term" value="P:protein secretion by the type II secretion system"/>
    <property type="evidence" value="ECO:0007669"/>
    <property type="project" value="TreeGrafter"/>
</dbReference>
<keyword evidence="3 9" id="KW-0813">Transport</keyword>
<dbReference type="PANTHER" id="PTHR30012:SF7">
    <property type="entry name" value="PROTEIN TRANSPORT PROTEIN HOFC HOMOLOG"/>
    <property type="match status" value="1"/>
</dbReference>
<keyword evidence="8 10" id="KW-0472">Membrane</keyword>
<reference evidence="12 13" key="1">
    <citation type="journal article" date="2017" name="MBio">
        <title>Type VI secretion-mediated competition in the bee gut microbiome.</title>
        <authorList>
            <person name="Steele M.I."/>
            <person name="Kwong W.K."/>
            <person name="Powell J.E."/>
            <person name="Whiteley M."/>
            <person name="Moran N.A."/>
        </authorList>
    </citation>
    <scope>NUCLEOTIDE SEQUENCE [LARGE SCALE GENOMIC DNA]</scope>
    <source>
        <strain evidence="12 13">Nev3CBA3</strain>
    </source>
</reference>
<keyword evidence="6 9" id="KW-0812">Transmembrane</keyword>
<dbReference type="Proteomes" id="UP000229434">
    <property type="component" value="Unassembled WGS sequence"/>
</dbReference>
<dbReference type="EMBL" id="MEIS01000001">
    <property type="protein sequence ID" value="PIT60239.1"/>
    <property type="molecule type" value="Genomic_DNA"/>
</dbReference>
<comment type="similarity">
    <text evidence="2 9">Belongs to the GSP F family.</text>
</comment>
<accession>A0A2N9Y1C9</accession>
<feature type="transmembrane region" description="Helical" evidence="10">
    <location>
        <begin position="175"/>
        <end position="197"/>
    </location>
</feature>
<evidence type="ECO:0000313" key="12">
    <source>
        <dbReference type="EMBL" id="PIT60239.1"/>
    </source>
</evidence>
<comment type="caution">
    <text evidence="12">The sequence shown here is derived from an EMBL/GenBank/DDBJ whole genome shotgun (WGS) entry which is preliminary data.</text>
</comment>
<dbReference type="PANTHER" id="PTHR30012">
    <property type="entry name" value="GENERAL SECRETION PATHWAY PROTEIN"/>
    <property type="match status" value="1"/>
</dbReference>
<dbReference type="PRINTS" id="PR00812">
    <property type="entry name" value="BCTERIALGSPF"/>
</dbReference>
<dbReference type="GO" id="GO:0005886">
    <property type="term" value="C:plasma membrane"/>
    <property type="evidence" value="ECO:0007669"/>
    <property type="project" value="UniProtKB-SubCell"/>
</dbReference>
<gene>
    <name evidence="12" type="ORF">BHC49_00135</name>
</gene>
<dbReference type="PROSITE" id="PS00874">
    <property type="entry name" value="T2SP_F"/>
    <property type="match status" value="1"/>
</dbReference>
<feature type="domain" description="Type II secretion system protein GspF" evidence="11">
    <location>
        <begin position="75"/>
        <end position="198"/>
    </location>
</feature>
<protein>
    <submittedName>
        <fullName evidence="12">Type II secretion system protein F</fullName>
    </submittedName>
</protein>
<evidence type="ECO:0000259" key="11">
    <source>
        <dbReference type="Pfam" id="PF00482"/>
    </source>
</evidence>
<evidence type="ECO:0000256" key="5">
    <source>
        <dbReference type="ARBA" id="ARBA00022519"/>
    </source>
</evidence>
<evidence type="ECO:0000256" key="3">
    <source>
        <dbReference type="ARBA" id="ARBA00022448"/>
    </source>
</evidence>
<feature type="domain" description="Type II secretion system protein GspF" evidence="11">
    <location>
        <begin position="279"/>
        <end position="401"/>
    </location>
</feature>
<evidence type="ECO:0000256" key="4">
    <source>
        <dbReference type="ARBA" id="ARBA00022475"/>
    </source>
</evidence>
<comment type="subcellular location">
    <subcellularLocation>
        <location evidence="1 9">Cell inner membrane</location>
        <topology evidence="1 9">Multi-pass membrane protein</topology>
    </subcellularLocation>
</comment>
<dbReference type="InterPro" id="IPR003004">
    <property type="entry name" value="GspF/PilC"/>
</dbReference>
<evidence type="ECO:0000256" key="10">
    <source>
        <dbReference type="SAM" id="Phobius"/>
    </source>
</evidence>
<evidence type="ECO:0000256" key="6">
    <source>
        <dbReference type="ARBA" id="ARBA00022692"/>
    </source>
</evidence>
<evidence type="ECO:0000256" key="8">
    <source>
        <dbReference type="ARBA" id="ARBA00023136"/>
    </source>
</evidence>
<evidence type="ECO:0000256" key="2">
    <source>
        <dbReference type="ARBA" id="ARBA00005745"/>
    </source>
</evidence>
<proteinExistence type="inferred from homology"/>
<dbReference type="InterPro" id="IPR001992">
    <property type="entry name" value="T2SS_GspF/T4SS_PilC_CS"/>
</dbReference>
<dbReference type="Gene3D" id="1.20.81.30">
    <property type="entry name" value="Type II secretion system (T2SS), domain F"/>
    <property type="match status" value="2"/>
</dbReference>
<dbReference type="InterPro" id="IPR042094">
    <property type="entry name" value="T2SS_GspF_sf"/>
</dbReference>
<dbReference type="Pfam" id="PF00482">
    <property type="entry name" value="T2SSF"/>
    <property type="match status" value="2"/>
</dbReference>
<evidence type="ECO:0000313" key="13">
    <source>
        <dbReference type="Proteomes" id="UP000229434"/>
    </source>
</evidence>
<keyword evidence="7 10" id="KW-1133">Transmembrane helix</keyword>
<keyword evidence="5" id="KW-0997">Cell inner membrane</keyword>
<evidence type="ECO:0000256" key="9">
    <source>
        <dbReference type="RuleBase" id="RU003923"/>
    </source>
</evidence>
<keyword evidence="4" id="KW-1003">Cell membrane</keyword>
<evidence type="ECO:0000256" key="7">
    <source>
        <dbReference type="ARBA" id="ARBA00022989"/>
    </source>
</evidence>
<evidence type="ECO:0000256" key="1">
    <source>
        <dbReference type="ARBA" id="ARBA00004429"/>
    </source>
</evidence>
<feature type="transmembrane region" description="Helical" evidence="10">
    <location>
        <begin position="225"/>
        <end position="247"/>
    </location>
</feature>
<organism evidence="12 13">
    <name type="scientific">Snodgrassella alvi</name>
    <dbReference type="NCBI Taxonomy" id="1196083"/>
    <lineage>
        <taxon>Bacteria</taxon>
        <taxon>Pseudomonadati</taxon>
        <taxon>Pseudomonadota</taxon>
        <taxon>Betaproteobacteria</taxon>
        <taxon>Neisseriales</taxon>
        <taxon>Neisseriaceae</taxon>
        <taxon>Snodgrassella</taxon>
    </lineage>
</organism>
<dbReference type="FunFam" id="1.20.81.30:FF:000001">
    <property type="entry name" value="Type II secretion system protein F"/>
    <property type="match status" value="2"/>
</dbReference>